<sequence length="196" mass="21957">MLALVWARWGLEGGGQHEDTLRHNEVLLLMSSLIYNTVSALEKVRRAPSHRELPAEGVSLDVFQGPFEYFLLLLSGVEWPKHYKDDLCGRIQSLFPTISASTSSRSPSARGASPSEVPVKGSLKEMILNHPLTQDQDDVLVDLEQKTPEPGQELFDRHRSLYQWAMQNTEALGQDFVLSRLPSLPEEVLRLPVAGE</sequence>
<accession>A0ABN9U9I4</accession>
<dbReference type="Proteomes" id="UP001189429">
    <property type="component" value="Unassembled WGS sequence"/>
</dbReference>
<name>A0ABN9U9I4_9DINO</name>
<reference evidence="1" key="1">
    <citation type="submission" date="2023-10" db="EMBL/GenBank/DDBJ databases">
        <authorList>
            <person name="Chen Y."/>
            <person name="Shah S."/>
            <person name="Dougan E. K."/>
            <person name="Thang M."/>
            <person name="Chan C."/>
        </authorList>
    </citation>
    <scope>NUCLEOTIDE SEQUENCE [LARGE SCALE GENOMIC DNA]</scope>
</reference>
<keyword evidence="2" id="KW-1185">Reference proteome</keyword>
<protein>
    <recommendedName>
        <fullName evidence="3">RING-type E3 ubiquitin transferase</fullName>
    </recommendedName>
</protein>
<evidence type="ECO:0008006" key="3">
    <source>
        <dbReference type="Google" id="ProtNLM"/>
    </source>
</evidence>
<proteinExistence type="predicted"/>
<dbReference type="EMBL" id="CAUYUJ010015590">
    <property type="protein sequence ID" value="CAK0855956.1"/>
    <property type="molecule type" value="Genomic_DNA"/>
</dbReference>
<gene>
    <name evidence="1" type="ORF">PCOR1329_LOCUS46469</name>
</gene>
<organism evidence="1 2">
    <name type="scientific">Prorocentrum cordatum</name>
    <dbReference type="NCBI Taxonomy" id="2364126"/>
    <lineage>
        <taxon>Eukaryota</taxon>
        <taxon>Sar</taxon>
        <taxon>Alveolata</taxon>
        <taxon>Dinophyceae</taxon>
        <taxon>Prorocentrales</taxon>
        <taxon>Prorocentraceae</taxon>
        <taxon>Prorocentrum</taxon>
    </lineage>
</organism>
<evidence type="ECO:0000313" key="2">
    <source>
        <dbReference type="Proteomes" id="UP001189429"/>
    </source>
</evidence>
<evidence type="ECO:0000313" key="1">
    <source>
        <dbReference type="EMBL" id="CAK0855956.1"/>
    </source>
</evidence>
<comment type="caution">
    <text evidence="1">The sequence shown here is derived from an EMBL/GenBank/DDBJ whole genome shotgun (WGS) entry which is preliminary data.</text>
</comment>